<evidence type="ECO:0000313" key="7">
    <source>
        <dbReference type="Proteomes" id="UP000547614"/>
    </source>
</evidence>
<gene>
    <name evidence="6" type="ORF">FHR94_002206</name>
</gene>
<keyword evidence="4" id="KW-0443">Lipid metabolism</keyword>
<proteinExistence type="inferred from homology"/>
<dbReference type="Pfam" id="PF00501">
    <property type="entry name" value="AMP-binding"/>
    <property type="match status" value="1"/>
</dbReference>
<accession>A0A839V6B5</accession>
<evidence type="ECO:0000256" key="1">
    <source>
        <dbReference type="ARBA" id="ARBA00006432"/>
    </source>
</evidence>
<organism evidence="6 7">
    <name type="scientific">Halomonas cerina</name>
    <dbReference type="NCBI Taxonomy" id="447424"/>
    <lineage>
        <taxon>Bacteria</taxon>
        <taxon>Pseudomonadati</taxon>
        <taxon>Pseudomonadota</taxon>
        <taxon>Gammaproteobacteria</taxon>
        <taxon>Oceanospirillales</taxon>
        <taxon>Halomonadaceae</taxon>
        <taxon>Halomonas</taxon>
    </lineage>
</organism>
<dbReference type="EMBL" id="JACHXP010000010">
    <property type="protein sequence ID" value="MBB3190962.1"/>
    <property type="molecule type" value="Genomic_DNA"/>
</dbReference>
<dbReference type="RefSeq" id="WP_183325763.1">
    <property type="nucleotide sequence ID" value="NZ_JACHXP010000010.1"/>
</dbReference>
<evidence type="ECO:0000256" key="2">
    <source>
        <dbReference type="ARBA" id="ARBA00022598"/>
    </source>
</evidence>
<comment type="caution">
    <text evidence="6">The sequence shown here is derived from an EMBL/GenBank/DDBJ whole genome shotgun (WGS) entry which is preliminary data.</text>
</comment>
<protein>
    <submittedName>
        <fullName evidence="6">Acyl-CoA synthetase (AMP-forming)/AMP-acid ligase II</fullName>
    </submittedName>
</protein>
<dbReference type="SUPFAM" id="SSF56801">
    <property type="entry name" value="Acetyl-CoA synthetase-like"/>
    <property type="match status" value="1"/>
</dbReference>
<evidence type="ECO:0000256" key="4">
    <source>
        <dbReference type="ARBA" id="ARBA00023098"/>
    </source>
</evidence>
<name>A0A839V6B5_9GAMM</name>
<feature type="domain" description="AMP-dependent synthetase/ligase" evidence="5">
    <location>
        <begin position="28"/>
        <end position="96"/>
    </location>
</feature>
<dbReference type="GO" id="GO:0016874">
    <property type="term" value="F:ligase activity"/>
    <property type="evidence" value="ECO:0007669"/>
    <property type="project" value="UniProtKB-KW"/>
</dbReference>
<dbReference type="AlphaFoldDB" id="A0A839V6B5"/>
<dbReference type="GO" id="GO:0006631">
    <property type="term" value="P:fatty acid metabolic process"/>
    <property type="evidence" value="ECO:0007669"/>
    <property type="project" value="UniProtKB-KW"/>
</dbReference>
<dbReference type="Proteomes" id="UP000547614">
    <property type="component" value="Unassembled WGS sequence"/>
</dbReference>
<feature type="non-terminal residue" evidence="6">
    <location>
        <position position="96"/>
    </location>
</feature>
<dbReference type="InterPro" id="IPR000873">
    <property type="entry name" value="AMP-dep_synth/lig_dom"/>
</dbReference>
<comment type="similarity">
    <text evidence="1">Belongs to the ATP-dependent AMP-binding enzyme family.</text>
</comment>
<evidence type="ECO:0000256" key="3">
    <source>
        <dbReference type="ARBA" id="ARBA00022832"/>
    </source>
</evidence>
<evidence type="ECO:0000313" key="6">
    <source>
        <dbReference type="EMBL" id="MBB3190962.1"/>
    </source>
</evidence>
<reference evidence="6 7" key="1">
    <citation type="submission" date="2020-08" db="EMBL/GenBank/DDBJ databases">
        <title>Genomic Encyclopedia of Type Strains, Phase III (KMG-III): the genomes of soil and plant-associated and newly described type strains.</title>
        <authorList>
            <person name="Whitman W."/>
        </authorList>
    </citation>
    <scope>NUCLEOTIDE SEQUENCE [LARGE SCALE GENOMIC DNA]</scope>
    <source>
        <strain evidence="6 7">CECT 7282</strain>
    </source>
</reference>
<keyword evidence="3" id="KW-0276">Fatty acid metabolism</keyword>
<sequence length="96" mass="10803">MNDICHFNEALEKTAANHVALSPLSFIKRAAAVYPDRTALIYHETRYTWQQTYARCRRLASMLQDFGITRGDTVAVMLPNVPAMYEAHFGVPMVGA</sequence>
<dbReference type="PANTHER" id="PTHR43859:SF4">
    <property type="entry name" value="BUTANOATE--COA LIGASE AAE1-RELATED"/>
    <property type="match status" value="1"/>
</dbReference>
<keyword evidence="2 6" id="KW-0436">Ligase</keyword>
<dbReference type="Gene3D" id="3.40.50.980">
    <property type="match status" value="1"/>
</dbReference>
<dbReference type="PANTHER" id="PTHR43859">
    <property type="entry name" value="ACYL-ACTIVATING ENZYME"/>
    <property type="match status" value="1"/>
</dbReference>
<evidence type="ECO:0000259" key="5">
    <source>
        <dbReference type="Pfam" id="PF00501"/>
    </source>
</evidence>
<keyword evidence="7" id="KW-1185">Reference proteome</keyword>